<dbReference type="PANTHER" id="PTHR43610">
    <property type="entry name" value="BLL6696 PROTEIN"/>
    <property type="match status" value="1"/>
</dbReference>
<feature type="domain" description="N-acetyltransferase" evidence="1">
    <location>
        <begin position="28"/>
        <end position="175"/>
    </location>
</feature>
<dbReference type="AlphaFoldDB" id="A0A2T5FZY3"/>
<comment type="caution">
    <text evidence="2">The sequence shown here is derived from an EMBL/GenBank/DDBJ whole genome shotgun (WGS) entry which is preliminary data.</text>
</comment>
<reference evidence="2 3" key="1">
    <citation type="submission" date="2017-09" db="EMBL/GenBank/DDBJ databases">
        <title>Sphingomonas panjinensis sp.nov., isolated from oil-contaminated soil.</title>
        <authorList>
            <person name="Wang L."/>
            <person name="Chen L."/>
        </authorList>
    </citation>
    <scope>NUCLEOTIDE SEQUENCE [LARGE SCALE GENOMIC DNA]</scope>
    <source>
        <strain evidence="2 3">FW-11</strain>
    </source>
</reference>
<dbReference type="Pfam" id="PF13302">
    <property type="entry name" value="Acetyltransf_3"/>
    <property type="match status" value="1"/>
</dbReference>
<dbReference type="GO" id="GO:0016747">
    <property type="term" value="F:acyltransferase activity, transferring groups other than amino-acyl groups"/>
    <property type="evidence" value="ECO:0007669"/>
    <property type="project" value="InterPro"/>
</dbReference>
<keyword evidence="3" id="KW-1185">Reference proteome</keyword>
<dbReference type="OrthoDB" id="5295305at2"/>
<protein>
    <submittedName>
        <fullName evidence="2">GNAT family N-acetyltransferase</fullName>
    </submittedName>
</protein>
<evidence type="ECO:0000313" key="2">
    <source>
        <dbReference type="EMBL" id="PTQ12261.1"/>
    </source>
</evidence>
<accession>A0A2T5FZY3</accession>
<evidence type="ECO:0000259" key="1">
    <source>
        <dbReference type="PROSITE" id="PS51186"/>
    </source>
</evidence>
<dbReference type="InterPro" id="IPR016181">
    <property type="entry name" value="Acyl_CoA_acyltransferase"/>
</dbReference>
<sequence length="183" mass="20279">MAEADLFAPMGDGTVHLEQVDQSHREAMRVACAADEAIWDIYPMSLIGEHFDPGFDAILANPQRRPFALFAHGGLIGMSGYLNIDRPNRVLEIGGTYIEPAARGTGLNGRIKRLLIDRAIACGFQRIEFRIDIRNGRSMAAVEKLGAVREGVMRRQRITWTGHVRDTALYSILAEEWTGASRG</sequence>
<dbReference type="EMBL" id="NWBU01000005">
    <property type="protein sequence ID" value="PTQ12261.1"/>
    <property type="molecule type" value="Genomic_DNA"/>
</dbReference>
<dbReference type="PROSITE" id="PS51186">
    <property type="entry name" value="GNAT"/>
    <property type="match status" value="1"/>
</dbReference>
<dbReference type="Gene3D" id="3.40.630.30">
    <property type="match status" value="1"/>
</dbReference>
<dbReference type="SUPFAM" id="SSF55729">
    <property type="entry name" value="Acyl-CoA N-acyltransferases (Nat)"/>
    <property type="match status" value="1"/>
</dbReference>
<evidence type="ECO:0000313" key="3">
    <source>
        <dbReference type="Proteomes" id="UP000244162"/>
    </source>
</evidence>
<dbReference type="PANTHER" id="PTHR43610:SF1">
    <property type="entry name" value="N-ACETYLTRANSFERASE DOMAIN-CONTAINING PROTEIN"/>
    <property type="match status" value="1"/>
</dbReference>
<dbReference type="InterPro" id="IPR000182">
    <property type="entry name" value="GNAT_dom"/>
</dbReference>
<dbReference type="Proteomes" id="UP000244162">
    <property type="component" value="Unassembled WGS sequence"/>
</dbReference>
<keyword evidence="2" id="KW-0808">Transferase</keyword>
<organism evidence="2 3">
    <name type="scientific">Sphingomonas oleivorans</name>
    <dbReference type="NCBI Taxonomy" id="1735121"/>
    <lineage>
        <taxon>Bacteria</taxon>
        <taxon>Pseudomonadati</taxon>
        <taxon>Pseudomonadota</taxon>
        <taxon>Alphaproteobacteria</taxon>
        <taxon>Sphingomonadales</taxon>
        <taxon>Sphingomonadaceae</taxon>
        <taxon>Sphingomonas</taxon>
    </lineage>
</organism>
<proteinExistence type="predicted"/>
<dbReference type="CDD" id="cd04301">
    <property type="entry name" value="NAT_SF"/>
    <property type="match status" value="1"/>
</dbReference>
<name>A0A2T5FZY3_9SPHN</name>
<gene>
    <name evidence="2" type="ORF">CLG96_06900</name>
</gene>